<reference evidence="1 2" key="1">
    <citation type="journal article" date="2018" name="Nat. Ecol. Evol.">
        <title>Shark genomes provide insights into elasmobranch evolution and the origin of vertebrates.</title>
        <authorList>
            <person name="Hara Y"/>
            <person name="Yamaguchi K"/>
            <person name="Onimaru K"/>
            <person name="Kadota M"/>
            <person name="Koyanagi M"/>
            <person name="Keeley SD"/>
            <person name="Tatsumi K"/>
            <person name="Tanaka K"/>
            <person name="Motone F"/>
            <person name="Kageyama Y"/>
            <person name="Nozu R"/>
            <person name="Adachi N"/>
            <person name="Nishimura O"/>
            <person name="Nakagawa R"/>
            <person name="Tanegashima C"/>
            <person name="Kiyatake I"/>
            <person name="Matsumoto R"/>
            <person name="Murakumo K"/>
            <person name="Nishida K"/>
            <person name="Terakita A"/>
            <person name="Kuratani S"/>
            <person name="Sato K"/>
            <person name="Hyodo S Kuraku.S."/>
        </authorList>
    </citation>
    <scope>NUCLEOTIDE SEQUENCE [LARGE SCALE GENOMIC DNA]</scope>
</reference>
<keyword evidence="2" id="KW-1185">Reference proteome</keyword>
<sequence>MEETELASYKVKVQDNVEKKHFRSSESAPKQASLPAVSCRCQYRATARIHNRLVSHVVSWWMCWHDLLDIGNSNGCHEIPNADGWHGTAEI</sequence>
<evidence type="ECO:0000313" key="1">
    <source>
        <dbReference type="EMBL" id="GCB63836.1"/>
    </source>
</evidence>
<comment type="caution">
    <text evidence="1">The sequence shown here is derived from an EMBL/GenBank/DDBJ whole genome shotgun (WGS) entry which is preliminary data.</text>
</comment>
<name>A0A401NSI6_SCYTO</name>
<organism evidence="1 2">
    <name type="scientific">Scyliorhinus torazame</name>
    <name type="common">Cloudy catshark</name>
    <name type="synonym">Catulus torazame</name>
    <dbReference type="NCBI Taxonomy" id="75743"/>
    <lineage>
        <taxon>Eukaryota</taxon>
        <taxon>Metazoa</taxon>
        <taxon>Chordata</taxon>
        <taxon>Craniata</taxon>
        <taxon>Vertebrata</taxon>
        <taxon>Chondrichthyes</taxon>
        <taxon>Elasmobranchii</taxon>
        <taxon>Galeomorphii</taxon>
        <taxon>Galeoidea</taxon>
        <taxon>Carcharhiniformes</taxon>
        <taxon>Scyliorhinidae</taxon>
        <taxon>Scyliorhinus</taxon>
    </lineage>
</organism>
<evidence type="ECO:0000313" key="2">
    <source>
        <dbReference type="Proteomes" id="UP000288216"/>
    </source>
</evidence>
<proteinExistence type="predicted"/>
<gene>
    <name evidence="1" type="ORF">scyTo_0009729</name>
</gene>
<dbReference type="AlphaFoldDB" id="A0A401NSI6"/>
<accession>A0A401NSI6</accession>
<dbReference type="Proteomes" id="UP000288216">
    <property type="component" value="Unassembled WGS sequence"/>
</dbReference>
<protein>
    <submittedName>
        <fullName evidence="1">Uncharacterized protein</fullName>
    </submittedName>
</protein>
<dbReference type="EMBL" id="BFAA01004049">
    <property type="protein sequence ID" value="GCB63836.1"/>
    <property type="molecule type" value="Genomic_DNA"/>
</dbReference>